<reference evidence="1 2" key="1">
    <citation type="submission" date="2018-08" db="EMBL/GenBank/DDBJ databases">
        <title>Genomic Encyclopedia of Archaeal and Bacterial Type Strains, Phase II (KMG-II): from individual species to whole genera.</title>
        <authorList>
            <person name="Goeker M."/>
        </authorList>
    </citation>
    <scope>NUCLEOTIDE SEQUENCE [LARGE SCALE GENOMIC DNA]</scope>
    <source>
        <strain evidence="1 2">DSM 2261</strain>
    </source>
</reference>
<sequence>MARIPEIRLHTKQGVLVVREGVSICFYMRRSHKEIAQAVMRSLETYSHAVGQQALGWYVDPEGDWQELDDAGWDHTRLKLLERSSPILRLRDTPSGVSQYAFDYYGKSLDSPLFVNNPGAVCAVSFWLPPEYLETHGPAHVRELALELAAPLPFNSGHASLAFNSLMQLPGGSAELRPWCFRYPGMNIQSLEDTTWDIGTRVQGAYWLTFLGQPVLGELGGASRLRDCLSSPDISVRELEGERAVVTLGDWPEAGDTEEGRELPLHRELARILEPWLHQRQNPWSGFTQEDVRRWERRFLD</sequence>
<gene>
    <name evidence="1" type="ORF">ATI61_102768</name>
</gene>
<dbReference type="Proteomes" id="UP000256345">
    <property type="component" value="Unassembled WGS sequence"/>
</dbReference>
<dbReference type="RefSeq" id="WP_053066968.1">
    <property type="nucleotide sequence ID" value="NZ_CP011509.1"/>
</dbReference>
<accession>A0ABX9KA74</accession>
<organism evidence="1 2">
    <name type="scientific">Archangium gephyra</name>
    <dbReference type="NCBI Taxonomy" id="48"/>
    <lineage>
        <taxon>Bacteria</taxon>
        <taxon>Pseudomonadati</taxon>
        <taxon>Myxococcota</taxon>
        <taxon>Myxococcia</taxon>
        <taxon>Myxococcales</taxon>
        <taxon>Cystobacterineae</taxon>
        <taxon>Archangiaceae</taxon>
        <taxon>Archangium</taxon>
    </lineage>
</organism>
<evidence type="ECO:0000313" key="1">
    <source>
        <dbReference type="EMBL" id="REG36391.1"/>
    </source>
</evidence>
<proteinExistence type="predicted"/>
<protein>
    <submittedName>
        <fullName evidence="1">Uncharacterized protein DUF3396</fullName>
    </submittedName>
</protein>
<comment type="caution">
    <text evidence="1">The sequence shown here is derived from an EMBL/GenBank/DDBJ whole genome shotgun (WGS) entry which is preliminary data.</text>
</comment>
<dbReference type="EMBL" id="QUMU01000002">
    <property type="protein sequence ID" value="REG36391.1"/>
    <property type="molecule type" value="Genomic_DNA"/>
</dbReference>
<evidence type="ECO:0000313" key="2">
    <source>
        <dbReference type="Proteomes" id="UP000256345"/>
    </source>
</evidence>
<dbReference type="InterPro" id="IPR021815">
    <property type="entry name" value="TsiV"/>
</dbReference>
<keyword evidence="2" id="KW-1185">Reference proteome</keyword>
<dbReference type="Pfam" id="PF11876">
    <property type="entry name" value="TsiV"/>
    <property type="match status" value="1"/>
</dbReference>
<name>A0ABX9KA74_9BACT</name>